<comment type="similarity">
    <text evidence="1">Belongs to the V-ATPase V0D/AC39 subunit family.</text>
</comment>
<proteinExistence type="inferred from homology"/>
<comment type="caution">
    <text evidence="4">The sequence shown here is derived from an EMBL/GenBank/DDBJ whole genome shotgun (WGS) entry which is preliminary data.</text>
</comment>
<dbReference type="Gene3D" id="1.10.132.50">
    <property type="entry name" value="ATP synthase (C/AC39) subunit, domain 3"/>
    <property type="match status" value="1"/>
</dbReference>
<gene>
    <name evidence="4" type="ORF">E3J68_04440</name>
</gene>
<dbReference type="EMBL" id="SOJT01000193">
    <property type="protein sequence ID" value="TET27292.1"/>
    <property type="molecule type" value="Genomic_DNA"/>
</dbReference>
<dbReference type="Gene3D" id="1.20.1690.10">
    <property type="entry name" value="V-type ATP synthase subunit C domain"/>
    <property type="match status" value="2"/>
</dbReference>
<organism evidence="4 5">
    <name type="scientific">Aerophobetes bacterium</name>
    <dbReference type="NCBI Taxonomy" id="2030807"/>
    <lineage>
        <taxon>Bacteria</taxon>
        <taxon>Candidatus Aerophobota</taxon>
    </lineage>
</organism>
<name>A0A523TAD6_UNCAE</name>
<accession>A0A523TAD6</accession>
<dbReference type="InterPro" id="IPR036079">
    <property type="entry name" value="ATPase_csu/dsu_sf"/>
</dbReference>
<dbReference type="Proteomes" id="UP000316517">
    <property type="component" value="Unassembled WGS sequence"/>
</dbReference>
<evidence type="ECO:0000256" key="1">
    <source>
        <dbReference type="ARBA" id="ARBA00006709"/>
    </source>
</evidence>
<dbReference type="AlphaFoldDB" id="A0A523TAD6"/>
<dbReference type="GO" id="GO:0046961">
    <property type="term" value="F:proton-transporting ATPase activity, rotational mechanism"/>
    <property type="evidence" value="ECO:0007669"/>
    <property type="project" value="InterPro"/>
</dbReference>
<dbReference type="PANTHER" id="PTHR38682">
    <property type="entry name" value="V-TYPE ATP SYNTHASE SUBUNIT C"/>
    <property type="match status" value="1"/>
</dbReference>
<keyword evidence="2" id="KW-0813">Transport</keyword>
<evidence type="ECO:0000313" key="4">
    <source>
        <dbReference type="EMBL" id="TET27292.1"/>
    </source>
</evidence>
<dbReference type="Pfam" id="PF01992">
    <property type="entry name" value="vATP-synt_AC39"/>
    <property type="match status" value="1"/>
</dbReference>
<evidence type="ECO:0000256" key="2">
    <source>
        <dbReference type="ARBA" id="ARBA00022448"/>
    </source>
</evidence>
<evidence type="ECO:0008006" key="6">
    <source>
        <dbReference type="Google" id="ProtNLM"/>
    </source>
</evidence>
<evidence type="ECO:0000256" key="3">
    <source>
        <dbReference type="ARBA" id="ARBA00023065"/>
    </source>
</evidence>
<protein>
    <recommendedName>
        <fullName evidence="6">V-type ATP synthase subunit C</fullName>
    </recommendedName>
</protein>
<dbReference type="InterPro" id="IPR002843">
    <property type="entry name" value="ATPase_V0-cplx_csu/dsu"/>
</dbReference>
<dbReference type="InterPro" id="IPR035067">
    <property type="entry name" value="V-type_ATPase_csu/dsu"/>
</dbReference>
<keyword evidence="3" id="KW-0406">Ion transport</keyword>
<reference evidence="4 5" key="1">
    <citation type="submission" date="2019-03" db="EMBL/GenBank/DDBJ databases">
        <title>Metabolic potential of uncultured bacteria and archaea associated with petroleum seepage in deep-sea sediments.</title>
        <authorList>
            <person name="Dong X."/>
            <person name="Hubert C."/>
        </authorList>
    </citation>
    <scope>NUCLEOTIDE SEQUENCE [LARGE SCALE GENOMIC DNA]</scope>
    <source>
        <strain evidence="4">E44_bin3</strain>
    </source>
</reference>
<dbReference type="InterPro" id="IPR044911">
    <property type="entry name" value="V-type_ATPase_csu/dsu_dom_3"/>
</dbReference>
<dbReference type="PANTHER" id="PTHR38682:SF1">
    <property type="entry name" value="V-TYPE ATP SYNTHASE SUBUNIT C"/>
    <property type="match status" value="1"/>
</dbReference>
<evidence type="ECO:0000313" key="5">
    <source>
        <dbReference type="Proteomes" id="UP000316517"/>
    </source>
</evidence>
<dbReference type="InterPro" id="IPR050873">
    <property type="entry name" value="V-ATPase_V0D/AC39_subunit"/>
</dbReference>
<sequence>MTLKYLEVPTKDTRYTYSTGRIRGLEIQLLQETDLNRLREARGIEEAMQILGKITPYSESLKNISPEKFEKGLGEELRRTYQDLRSFCPHPELIDLFWLDYDFHNLKVLLKFHVQSQLPLNLVPPLEPQLSPAGTQDEEILKEAVREAEYSHLLPELGTLIQEALVLTEAHPHPQVLDSFIDRHLFEWLRMRIEEYHDFFLTHLIELQIDSFNIQSFLRIKLWEETNEKELLERVLVEKGTVEKKELVQLASQPKEALGDRLDKTDYGEPVKKALEELEKEESLFGLERFFDSYILEYTRRGHYITFGKEPLVNYILLKKQEIKLLRQILREKLGGPSRANSAEAFLNGG</sequence>
<dbReference type="SUPFAM" id="SSF103486">
    <property type="entry name" value="V-type ATP synthase subunit C"/>
    <property type="match status" value="1"/>
</dbReference>